<evidence type="ECO:0000313" key="1">
    <source>
        <dbReference type="EMBL" id="MCU4971951.1"/>
    </source>
</evidence>
<accession>A0ABT2QAL1</accession>
<reference evidence="1 2" key="1">
    <citation type="submission" date="2022-09" db="EMBL/GenBank/DDBJ databases">
        <title>Enrichment on poylsaccharides allowed isolation of novel metabolic and taxonomic groups of Haloarchaea.</title>
        <authorList>
            <person name="Sorokin D.Y."/>
            <person name="Elcheninov A.G."/>
            <person name="Khizhniak T.V."/>
            <person name="Kolganova T.V."/>
            <person name="Kublanov I.V."/>
        </authorList>
    </citation>
    <scope>NUCLEOTIDE SEQUENCE [LARGE SCALE GENOMIC DNA]</scope>
    <source>
        <strain evidence="1 2">AArc-m2/3/4</strain>
    </source>
</reference>
<evidence type="ECO:0008006" key="3">
    <source>
        <dbReference type="Google" id="ProtNLM"/>
    </source>
</evidence>
<dbReference type="Proteomes" id="UP001320972">
    <property type="component" value="Unassembled WGS sequence"/>
</dbReference>
<gene>
    <name evidence="1" type="ORF">OB955_04265</name>
</gene>
<comment type="caution">
    <text evidence="1">The sequence shown here is derived from an EMBL/GenBank/DDBJ whole genome shotgun (WGS) entry which is preliminary data.</text>
</comment>
<keyword evidence="2" id="KW-1185">Reference proteome</keyword>
<name>A0ABT2QAL1_9EURY</name>
<proteinExistence type="predicted"/>
<organism evidence="1 2">
    <name type="scientific">Natronoglomus mannanivorans</name>
    <dbReference type="NCBI Taxonomy" id="2979990"/>
    <lineage>
        <taxon>Archaea</taxon>
        <taxon>Methanobacteriati</taxon>
        <taxon>Methanobacteriota</taxon>
        <taxon>Stenosarchaea group</taxon>
        <taxon>Halobacteria</taxon>
        <taxon>Halobacteriales</taxon>
        <taxon>Natrialbaceae</taxon>
        <taxon>Natronoglomus</taxon>
    </lineage>
</organism>
<dbReference type="EMBL" id="JAOPKB010000002">
    <property type="protein sequence ID" value="MCU4971951.1"/>
    <property type="molecule type" value="Genomic_DNA"/>
</dbReference>
<sequence length="147" mass="16167">MRTFRLLLVAFGLLEMLVPERIVQWSERLAFENPGEGTLRPWTLPMARLEGLAFVWLVLRGRSVPTPFRGALAAIGLPAALFPKPFVTGALGMAYENPADLELQSWVVPFTRVLGVVYLVVALFAGRADAPMDDGQDEALELDPTDS</sequence>
<protein>
    <recommendedName>
        <fullName evidence="3">DoxX-like family protein</fullName>
    </recommendedName>
</protein>
<dbReference type="RefSeq" id="WP_338007067.1">
    <property type="nucleotide sequence ID" value="NZ_JAOPKB010000002.1"/>
</dbReference>
<evidence type="ECO:0000313" key="2">
    <source>
        <dbReference type="Proteomes" id="UP001320972"/>
    </source>
</evidence>